<evidence type="ECO:0000313" key="2">
    <source>
        <dbReference type="Proteomes" id="UP001295423"/>
    </source>
</evidence>
<sequence>MEGRRSRRLGYEIEEYKAKHNTVPIPHLMFDVYIRLGEAEEMMENWEAAKLMYFGMTMETDDGATSTPPQQLKMFTGLCRVAYHLKSQKAMGDMDASKVTMARALVYEAPWDDHHHEQVLHLYREIVGEEPETRSSS</sequence>
<protein>
    <submittedName>
        <fullName evidence="1">Uncharacterized protein</fullName>
    </submittedName>
</protein>
<comment type="caution">
    <text evidence="1">The sequence shown here is derived from an EMBL/GenBank/DDBJ whole genome shotgun (WGS) entry which is preliminary data.</text>
</comment>
<keyword evidence="2" id="KW-1185">Reference proteome</keyword>
<accession>A0AAD2G2J7</accession>
<organism evidence="1 2">
    <name type="scientific">Cylindrotheca closterium</name>
    <dbReference type="NCBI Taxonomy" id="2856"/>
    <lineage>
        <taxon>Eukaryota</taxon>
        <taxon>Sar</taxon>
        <taxon>Stramenopiles</taxon>
        <taxon>Ochrophyta</taxon>
        <taxon>Bacillariophyta</taxon>
        <taxon>Bacillariophyceae</taxon>
        <taxon>Bacillariophycidae</taxon>
        <taxon>Bacillariales</taxon>
        <taxon>Bacillariaceae</taxon>
        <taxon>Cylindrotheca</taxon>
    </lineage>
</organism>
<dbReference type="EMBL" id="CAKOGP040002058">
    <property type="protein sequence ID" value="CAJ1960330.1"/>
    <property type="molecule type" value="Genomic_DNA"/>
</dbReference>
<proteinExistence type="predicted"/>
<name>A0AAD2G2J7_9STRA</name>
<dbReference type="AlphaFoldDB" id="A0AAD2G2J7"/>
<reference evidence="1" key="1">
    <citation type="submission" date="2023-08" db="EMBL/GenBank/DDBJ databases">
        <authorList>
            <person name="Audoor S."/>
            <person name="Bilcke G."/>
        </authorList>
    </citation>
    <scope>NUCLEOTIDE SEQUENCE</scope>
</reference>
<gene>
    <name evidence="1" type="ORF">CYCCA115_LOCUS18677</name>
</gene>
<evidence type="ECO:0000313" key="1">
    <source>
        <dbReference type="EMBL" id="CAJ1960330.1"/>
    </source>
</evidence>
<dbReference type="Proteomes" id="UP001295423">
    <property type="component" value="Unassembled WGS sequence"/>
</dbReference>